<accession>A0A329MGY8</accession>
<organism evidence="2 3">
    <name type="scientific">Paenibacillus contaminans</name>
    <dbReference type="NCBI Taxonomy" id="450362"/>
    <lineage>
        <taxon>Bacteria</taxon>
        <taxon>Bacillati</taxon>
        <taxon>Bacillota</taxon>
        <taxon>Bacilli</taxon>
        <taxon>Bacillales</taxon>
        <taxon>Paenibacillaceae</taxon>
        <taxon>Paenibacillus</taxon>
    </lineage>
</organism>
<name>A0A329MGY8_9BACL</name>
<sequence length="681" mass="80394">MYDEKRYAVRPKIEEGEALTSYLFRLAEANGTSFLGIIHTINTQDYLKIYSKRYYHLDLIPYRQVDVSLLESLLCMSYDELLSHTYYPAVAKIYDNPLDEIDDISFRLSLLIETKKRKFCRKCLLGNRGYKLIWQIKDIEICKIHNIPIESVCRNCGKIQPFTREQMMIPSCVFCTYTLSFGHEDCVVKEVQQEFSIQLKIYEVWERLLRSKGAISSRIDDFNLQQTLALKMLYLSQSQESKYRMSRIKYLTKREIKFLRRLIRGEDSKYHSIIGILIHFFLKSNYSIEEFQKVDVSQEFIQSMLGDQQKTERGPCFTPWCQYKGTTTNMFEYTHYKKANVTHHTSSICTSCFVSYGYDRKTGEWGEIGNTINLVSNIILPLLEAGISRKKMGQMLADISINKINNIIGYMYNQNLIQKDYKFLSNLKLQIEEGLVNKFKILRKHVGGFRYKMLPIANKLFGWSTLEFYIYYYSSEVQMYLIHNERKKEKEPRVHKDLDQKLVEYQEICMQKKRTFSSKDFNESYGVSRGVLGYYNLFDEVAAAREKQKEQLKSEEIQLYWSKAREYTEKMLNEEQPFNCKSVYTLIGRRRKWLKENCPDLARWIHQQVEVSKRQQVEIQLHEAKRKIKETIKQLVENDINLSKTNIAKYSGINVWGQIELGMYYHSLIESLGEGENSDAG</sequence>
<dbReference type="InterPro" id="IPR009492">
    <property type="entry name" value="TniQ"/>
</dbReference>
<proteinExistence type="predicted"/>
<comment type="caution">
    <text evidence="2">The sequence shown here is derived from an EMBL/GenBank/DDBJ whole genome shotgun (WGS) entry which is preliminary data.</text>
</comment>
<evidence type="ECO:0000313" key="2">
    <source>
        <dbReference type="EMBL" id="RAV19104.1"/>
    </source>
</evidence>
<dbReference type="Pfam" id="PF06527">
    <property type="entry name" value="TniQ"/>
    <property type="match status" value="1"/>
</dbReference>
<gene>
    <name evidence="2" type="ORF">DQG23_21420</name>
</gene>
<reference evidence="2 3" key="1">
    <citation type="journal article" date="2009" name="Int. J. Syst. Evol. Microbiol.">
        <title>Paenibacillus contaminans sp. nov., isolated from a contaminated laboratory plate.</title>
        <authorList>
            <person name="Chou J.H."/>
            <person name="Lee J.H."/>
            <person name="Lin M.C."/>
            <person name="Chang P.S."/>
            <person name="Arun A.B."/>
            <person name="Young C.C."/>
            <person name="Chen W.M."/>
        </authorList>
    </citation>
    <scope>NUCLEOTIDE SEQUENCE [LARGE SCALE GENOMIC DNA]</scope>
    <source>
        <strain evidence="2 3">CKOBP-6</strain>
    </source>
</reference>
<evidence type="ECO:0000313" key="3">
    <source>
        <dbReference type="Proteomes" id="UP000250369"/>
    </source>
</evidence>
<keyword evidence="3" id="KW-1185">Reference proteome</keyword>
<dbReference type="Proteomes" id="UP000250369">
    <property type="component" value="Unassembled WGS sequence"/>
</dbReference>
<dbReference type="AlphaFoldDB" id="A0A329MGY8"/>
<dbReference type="RefSeq" id="WP_113032923.1">
    <property type="nucleotide sequence ID" value="NZ_QMFB01000013.1"/>
</dbReference>
<evidence type="ECO:0000259" key="1">
    <source>
        <dbReference type="Pfam" id="PF06527"/>
    </source>
</evidence>
<feature type="domain" description="TniQ" evidence="1">
    <location>
        <begin position="9"/>
        <end position="147"/>
    </location>
</feature>
<protein>
    <recommendedName>
        <fullName evidence="1">TniQ domain-containing protein</fullName>
    </recommendedName>
</protein>
<dbReference type="OrthoDB" id="2569037at2"/>
<dbReference type="EMBL" id="QMFB01000013">
    <property type="protein sequence ID" value="RAV19104.1"/>
    <property type="molecule type" value="Genomic_DNA"/>
</dbReference>